<evidence type="ECO:0000313" key="3">
    <source>
        <dbReference type="Proteomes" id="UP000290289"/>
    </source>
</evidence>
<accession>A0A498KBL8</accession>
<gene>
    <name evidence="2" type="ORF">DVH24_039192</name>
</gene>
<comment type="caution">
    <text evidence="2">The sequence shown here is derived from an EMBL/GenBank/DDBJ whole genome shotgun (WGS) entry which is preliminary data.</text>
</comment>
<dbReference type="Proteomes" id="UP000290289">
    <property type="component" value="Chromosome 3"/>
</dbReference>
<protein>
    <submittedName>
        <fullName evidence="2">Uncharacterized protein</fullName>
    </submittedName>
</protein>
<keyword evidence="1" id="KW-1133">Transmembrane helix</keyword>
<evidence type="ECO:0000256" key="1">
    <source>
        <dbReference type="SAM" id="Phobius"/>
    </source>
</evidence>
<reference evidence="2 3" key="1">
    <citation type="submission" date="2018-10" db="EMBL/GenBank/DDBJ databases">
        <title>A high-quality apple genome assembly.</title>
        <authorList>
            <person name="Hu J."/>
        </authorList>
    </citation>
    <scope>NUCLEOTIDE SEQUENCE [LARGE SCALE GENOMIC DNA]</scope>
    <source>
        <strain evidence="3">cv. HFTH1</strain>
        <tissue evidence="2">Young leaf</tissue>
    </source>
</reference>
<dbReference type="AlphaFoldDB" id="A0A498KBL8"/>
<feature type="transmembrane region" description="Helical" evidence="1">
    <location>
        <begin position="12"/>
        <end position="43"/>
    </location>
</feature>
<sequence length="66" mass="7713">MATELLDNGFVALFILVDIRWCVALFILVNIRWCVALLLYLFLSRNGYCVLYNYNYSLLNCIMVGR</sequence>
<keyword evidence="1" id="KW-0472">Membrane</keyword>
<organism evidence="2 3">
    <name type="scientific">Malus domestica</name>
    <name type="common">Apple</name>
    <name type="synonym">Pyrus malus</name>
    <dbReference type="NCBI Taxonomy" id="3750"/>
    <lineage>
        <taxon>Eukaryota</taxon>
        <taxon>Viridiplantae</taxon>
        <taxon>Streptophyta</taxon>
        <taxon>Embryophyta</taxon>
        <taxon>Tracheophyta</taxon>
        <taxon>Spermatophyta</taxon>
        <taxon>Magnoliopsida</taxon>
        <taxon>eudicotyledons</taxon>
        <taxon>Gunneridae</taxon>
        <taxon>Pentapetalae</taxon>
        <taxon>rosids</taxon>
        <taxon>fabids</taxon>
        <taxon>Rosales</taxon>
        <taxon>Rosaceae</taxon>
        <taxon>Amygdaloideae</taxon>
        <taxon>Maleae</taxon>
        <taxon>Malus</taxon>
    </lineage>
</organism>
<dbReference type="EMBL" id="RDQH01000329">
    <property type="protein sequence ID" value="RXI04918.1"/>
    <property type="molecule type" value="Genomic_DNA"/>
</dbReference>
<evidence type="ECO:0000313" key="2">
    <source>
        <dbReference type="EMBL" id="RXI04918.1"/>
    </source>
</evidence>
<keyword evidence="3" id="KW-1185">Reference proteome</keyword>
<proteinExistence type="predicted"/>
<keyword evidence="1" id="KW-0812">Transmembrane</keyword>
<name>A0A498KBL8_MALDO</name>